<sequence length="181" mass="19627">MLAEEVKRQAAQVTDVLTADPFNIESDSQFESWKAVARMAQSLAAMEEQMKKVYYAAADLLGGKRLAQPQLLALAGQSNHDVIDEPPVTAVKKARRTKQQSLATSAGAQSTTTRKLKGNAADALEFLRTRLDSEKFVRVTHHEIVEGASIALGSVGFAISSLKTKGFIAEGDKGHYRLLKA</sequence>
<proteinExistence type="predicted"/>
<accession>A0A368XDW1</accession>
<protein>
    <submittedName>
        <fullName evidence="1">Uncharacterized protein</fullName>
    </submittedName>
</protein>
<dbReference type="Proteomes" id="UP000252884">
    <property type="component" value="Unassembled WGS sequence"/>
</dbReference>
<organism evidence="1 2">
    <name type="scientific">Pseudorhodoferax soli</name>
    <dbReference type="NCBI Taxonomy" id="545864"/>
    <lineage>
        <taxon>Bacteria</taxon>
        <taxon>Pseudomonadati</taxon>
        <taxon>Pseudomonadota</taxon>
        <taxon>Betaproteobacteria</taxon>
        <taxon>Burkholderiales</taxon>
        <taxon>Comamonadaceae</taxon>
    </lineage>
</organism>
<reference evidence="1 2" key="1">
    <citation type="submission" date="2018-07" db="EMBL/GenBank/DDBJ databases">
        <title>Genomic Encyclopedia of Type Strains, Phase IV (KMG-IV): sequencing the most valuable type-strain genomes for metagenomic binning, comparative biology and taxonomic classification.</title>
        <authorList>
            <person name="Goeker M."/>
        </authorList>
    </citation>
    <scope>NUCLEOTIDE SEQUENCE [LARGE SCALE GENOMIC DNA]</scope>
    <source>
        <strain evidence="1 2">DSM 21634</strain>
    </source>
</reference>
<comment type="caution">
    <text evidence="1">The sequence shown here is derived from an EMBL/GenBank/DDBJ whole genome shotgun (WGS) entry which is preliminary data.</text>
</comment>
<name>A0A368XDW1_9BURK</name>
<evidence type="ECO:0000313" key="1">
    <source>
        <dbReference type="EMBL" id="RCW66153.1"/>
    </source>
</evidence>
<dbReference type="AlphaFoldDB" id="A0A368XDW1"/>
<gene>
    <name evidence="1" type="ORF">DES41_111111</name>
</gene>
<keyword evidence="2" id="KW-1185">Reference proteome</keyword>
<evidence type="ECO:0000313" key="2">
    <source>
        <dbReference type="Proteomes" id="UP000252884"/>
    </source>
</evidence>
<dbReference type="EMBL" id="QPJK01000011">
    <property type="protein sequence ID" value="RCW66153.1"/>
    <property type="molecule type" value="Genomic_DNA"/>
</dbReference>